<dbReference type="PANTHER" id="PTHR43793">
    <property type="entry name" value="FAD SYNTHASE"/>
    <property type="match status" value="1"/>
</dbReference>
<feature type="domain" description="Cytidyltransferase-like" evidence="3">
    <location>
        <begin position="24"/>
        <end position="117"/>
    </location>
</feature>
<evidence type="ECO:0000313" key="4">
    <source>
        <dbReference type="EMBL" id="HHX99431.1"/>
    </source>
</evidence>
<proteinExistence type="predicted"/>
<dbReference type="InterPro" id="IPR050385">
    <property type="entry name" value="Archaeal_FAD_synthase"/>
</dbReference>
<dbReference type="Gene3D" id="3.40.50.620">
    <property type="entry name" value="HUPs"/>
    <property type="match status" value="1"/>
</dbReference>
<protein>
    <submittedName>
        <fullName evidence="4">Adenylyltransferase/cytidyltransferase family protein</fullName>
    </submittedName>
</protein>
<name>A0A832QBV0_9BACT</name>
<dbReference type="InterPro" id="IPR004821">
    <property type="entry name" value="Cyt_trans-like"/>
</dbReference>
<evidence type="ECO:0000256" key="1">
    <source>
        <dbReference type="ARBA" id="ARBA00022679"/>
    </source>
</evidence>
<dbReference type="EMBL" id="DUTP01000003">
    <property type="protein sequence ID" value="HHX99431.1"/>
    <property type="molecule type" value="Genomic_DNA"/>
</dbReference>
<keyword evidence="1 4" id="KW-0808">Transferase</keyword>
<gene>
    <name evidence="4" type="ORF">GX533_02005</name>
</gene>
<dbReference type="InterPro" id="IPR014729">
    <property type="entry name" value="Rossmann-like_a/b/a_fold"/>
</dbReference>
<organism evidence="4 5">
    <name type="scientific">Candidatus Dojkabacteria bacterium</name>
    <dbReference type="NCBI Taxonomy" id="2099670"/>
    <lineage>
        <taxon>Bacteria</taxon>
        <taxon>Candidatus Dojkabacteria</taxon>
    </lineage>
</organism>
<reference evidence="4 5" key="1">
    <citation type="journal article" date="2020" name="Biotechnol. Biofuels">
        <title>New insights from the biogas microbiome by comprehensive genome-resolved metagenomics of nearly 1600 species originating from multiple anaerobic digesters.</title>
        <authorList>
            <person name="Campanaro S."/>
            <person name="Treu L."/>
            <person name="Rodriguez-R L.M."/>
            <person name="Kovalovszki A."/>
            <person name="Ziels R.M."/>
            <person name="Maus I."/>
            <person name="Zhu X."/>
            <person name="Kougias P.G."/>
            <person name="Basile A."/>
            <person name="Luo G."/>
            <person name="Schluter A."/>
            <person name="Konstantinidis K.T."/>
            <person name="Angelidaki I."/>
        </authorList>
    </citation>
    <scope>NUCLEOTIDE SEQUENCE [LARGE SCALE GENOMIC DNA]</scope>
    <source>
        <strain evidence="4">AS05jafATM_89</strain>
    </source>
</reference>
<dbReference type="NCBIfam" id="TIGR00125">
    <property type="entry name" value="cyt_tran_rel"/>
    <property type="match status" value="1"/>
</dbReference>
<dbReference type="AlphaFoldDB" id="A0A832QBV0"/>
<accession>A0A832QBV0</accession>
<keyword evidence="2 4" id="KW-0548">Nucleotidyltransferase</keyword>
<sequence length="165" mass="18508">MIIPLEDFPKLREEKLKGKKIVATCGFYDPIHPGHISCIRESKKFGDVLVVIVNGDQQCVTKKGKPFMPADVRAYIVDSLKDVDYVVIYDHPTKYDSSEALKIVRPDVFTKGGDRVYPPTGPLAIDVAALEEVGARTEYNVGDPKMWSSSNYLQEWVDFVNSQQA</sequence>
<dbReference type="GO" id="GO:0016779">
    <property type="term" value="F:nucleotidyltransferase activity"/>
    <property type="evidence" value="ECO:0007669"/>
    <property type="project" value="UniProtKB-KW"/>
</dbReference>
<dbReference type="PANTHER" id="PTHR43793:SF1">
    <property type="entry name" value="FAD SYNTHASE"/>
    <property type="match status" value="1"/>
</dbReference>
<evidence type="ECO:0000256" key="2">
    <source>
        <dbReference type="ARBA" id="ARBA00022695"/>
    </source>
</evidence>
<dbReference type="Proteomes" id="UP000576550">
    <property type="component" value="Unassembled WGS sequence"/>
</dbReference>
<evidence type="ECO:0000313" key="5">
    <source>
        <dbReference type="Proteomes" id="UP000576550"/>
    </source>
</evidence>
<dbReference type="Pfam" id="PF01467">
    <property type="entry name" value="CTP_transf_like"/>
    <property type="match status" value="1"/>
</dbReference>
<comment type="caution">
    <text evidence="4">The sequence shown here is derived from an EMBL/GenBank/DDBJ whole genome shotgun (WGS) entry which is preliminary data.</text>
</comment>
<evidence type="ECO:0000259" key="3">
    <source>
        <dbReference type="Pfam" id="PF01467"/>
    </source>
</evidence>
<dbReference type="SUPFAM" id="SSF52374">
    <property type="entry name" value="Nucleotidylyl transferase"/>
    <property type="match status" value="1"/>
</dbReference>